<reference evidence="2" key="1">
    <citation type="submission" date="2016-11" db="EMBL/GenBank/DDBJ databases">
        <authorList>
            <person name="Varghese N."/>
            <person name="Submissions S."/>
        </authorList>
    </citation>
    <scope>NUCLEOTIDE SEQUENCE [LARGE SCALE GENOMIC DNA]</scope>
    <source>
        <strain evidence="2">DSM 19514</strain>
    </source>
</reference>
<evidence type="ECO:0000313" key="2">
    <source>
        <dbReference type="Proteomes" id="UP000184295"/>
    </source>
</evidence>
<dbReference type="EMBL" id="FQUL01000011">
    <property type="protein sequence ID" value="SHE57941.1"/>
    <property type="molecule type" value="Genomic_DNA"/>
</dbReference>
<dbReference type="AlphaFoldDB" id="A0A1M4UMF1"/>
<gene>
    <name evidence="1" type="ORF">SAMN02745225_01034</name>
</gene>
<name>A0A1M4UMF1_9ACTN</name>
<evidence type="ECO:0000313" key="1">
    <source>
        <dbReference type="EMBL" id="SHE57941.1"/>
    </source>
</evidence>
<keyword evidence="2" id="KW-1185">Reference proteome</keyword>
<organism evidence="1 2">
    <name type="scientific">Ferrithrix thermotolerans DSM 19514</name>
    <dbReference type="NCBI Taxonomy" id="1121881"/>
    <lineage>
        <taxon>Bacteria</taxon>
        <taxon>Bacillati</taxon>
        <taxon>Actinomycetota</taxon>
        <taxon>Acidimicrobiia</taxon>
        <taxon>Acidimicrobiales</taxon>
        <taxon>Acidimicrobiaceae</taxon>
        <taxon>Ferrithrix</taxon>
    </lineage>
</organism>
<dbReference type="Proteomes" id="UP000184295">
    <property type="component" value="Unassembled WGS sequence"/>
</dbReference>
<sequence length="57" mass="5970">MAARKKPRSKITRSLCVTSPSMEIATMTNGSVAGILGTKGSGLYMDMNMRGDASMSA</sequence>
<accession>A0A1M4UMF1</accession>
<proteinExistence type="predicted"/>
<protein>
    <submittedName>
        <fullName evidence="1">Uncharacterized protein</fullName>
    </submittedName>
</protein>